<reference evidence="1 2" key="1">
    <citation type="submission" date="2008-09" db="EMBL/GenBank/DDBJ databases">
        <authorList>
            <person name="Fulton L."/>
            <person name="Clifton S."/>
            <person name="Fulton B."/>
            <person name="Xu J."/>
            <person name="Minx P."/>
            <person name="Pepin K.H."/>
            <person name="Johnson M."/>
            <person name="Thiruvilangam P."/>
            <person name="Bhonagiri V."/>
            <person name="Nash W.E."/>
            <person name="Mardis E.R."/>
            <person name="Wilson R.K."/>
        </authorList>
    </citation>
    <scope>NUCLEOTIDE SEQUENCE [LARGE SCALE GENOMIC DNA]</scope>
    <source>
        <strain evidence="1 2">DSM 7454</strain>
    </source>
</reference>
<organism evidence="1 2">
    <name type="scientific">Anaerococcus hydrogenalis DSM 7454</name>
    <dbReference type="NCBI Taxonomy" id="561177"/>
    <lineage>
        <taxon>Bacteria</taxon>
        <taxon>Bacillati</taxon>
        <taxon>Bacillota</taxon>
        <taxon>Tissierellia</taxon>
        <taxon>Tissierellales</taxon>
        <taxon>Peptoniphilaceae</taxon>
        <taxon>Anaerococcus</taxon>
    </lineage>
</organism>
<dbReference type="EMBL" id="ABXA01000003">
    <property type="protein sequence ID" value="EEB36919.1"/>
    <property type="molecule type" value="Genomic_DNA"/>
</dbReference>
<comment type="caution">
    <text evidence="1">The sequence shown here is derived from an EMBL/GenBank/DDBJ whole genome shotgun (WGS) entry which is preliminary data.</text>
</comment>
<reference evidence="1 2" key="2">
    <citation type="submission" date="2008-10" db="EMBL/GenBank/DDBJ databases">
        <title>Draft genome sequence of Anaerococcus hydrogenalis (DSM 7454).</title>
        <authorList>
            <person name="Sudarsanam P."/>
            <person name="Ley R."/>
            <person name="Guruge J."/>
            <person name="Turnbaugh P.J."/>
            <person name="Mahowald M."/>
            <person name="Liep D."/>
            <person name="Gordon J."/>
        </authorList>
    </citation>
    <scope>NUCLEOTIDE SEQUENCE [LARGE SCALE GENOMIC DNA]</scope>
    <source>
        <strain evidence="1 2">DSM 7454</strain>
    </source>
</reference>
<evidence type="ECO:0000313" key="2">
    <source>
        <dbReference type="Proteomes" id="UP000005451"/>
    </source>
</evidence>
<dbReference type="Proteomes" id="UP000005451">
    <property type="component" value="Unassembled WGS sequence"/>
</dbReference>
<name>B6W6H6_9FIRM</name>
<evidence type="ECO:0008006" key="3">
    <source>
        <dbReference type="Google" id="ProtNLM"/>
    </source>
</evidence>
<dbReference type="AlphaFoldDB" id="B6W6H6"/>
<accession>B6W6H6</accession>
<gene>
    <name evidence="1" type="ORF">ANHYDRO_00156</name>
</gene>
<sequence length="76" mass="8937">MVALLDFSYGGNYLNINKIFTEKNLLKFRNLNNSKINKYRDCGLRYACNDCRSMEMKLGSTIDEKISCVRRLVWAY</sequence>
<dbReference type="STRING" id="561177.ANHYDRO_00156"/>
<protein>
    <recommendedName>
        <fullName evidence="3">4Fe4S-binding SPASM domain-containing protein</fullName>
    </recommendedName>
</protein>
<evidence type="ECO:0000313" key="1">
    <source>
        <dbReference type="EMBL" id="EEB36919.1"/>
    </source>
</evidence>
<proteinExistence type="predicted"/>